<name>A0A8T2PD23_9TELE</name>
<gene>
    <name evidence="1" type="ORF">JZ751_026817</name>
</gene>
<evidence type="ECO:0000313" key="2">
    <source>
        <dbReference type="Proteomes" id="UP000824540"/>
    </source>
</evidence>
<reference evidence="1" key="1">
    <citation type="thesis" date="2021" institute="BYU ScholarsArchive" country="Provo, UT, USA">
        <title>Applications of and Algorithms for Genome Assembly and Genomic Analyses with an Emphasis on Marine Teleosts.</title>
        <authorList>
            <person name="Pickett B.D."/>
        </authorList>
    </citation>
    <scope>NUCLEOTIDE SEQUENCE</scope>
    <source>
        <strain evidence="1">HI-2016</strain>
    </source>
</reference>
<dbReference type="EMBL" id="JAFBMS010000008">
    <property type="protein sequence ID" value="KAG9350454.1"/>
    <property type="molecule type" value="Genomic_DNA"/>
</dbReference>
<organism evidence="1 2">
    <name type="scientific">Albula glossodonta</name>
    <name type="common">roundjaw bonefish</name>
    <dbReference type="NCBI Taxonomy" id="121402"/>
    <lineage>
        <taxon>Eukaryota</taxon>
        <taxon>Metazoa</taxon>
        <taxon>Chordata</taxon>
        <taxon>Craniata</taxon>
        <taxon>Vertebrata</taxon>
        <taxon>Euteleostomi</taxon>
        <taxon>Actinopterygii</taxon>
        <taxon>Neopterygii</taxon>
        <taxon>Teleostei</taxon>
        <taxon>Albuliformes</taxon>
        <taxon>Albulidae</taxon>
        <taxon>Albula</taxon>
    </lineage>
</organism>
<sequence length="128" mass="13751">MPLAEGMTCNVTWNPWEPNVEAPANLYDSLAIECLSAVETVARLHPTTFDLYPSPYPLPSIQSAAVLPRAAGAAEPRLNPEPGEEQAPSGLANQYYCASAQPEHFHFQFQGTLIDTVDDGVGVRAGVI</sequence>
<accession>A0A8T2PD23</accession>
<proteinExistence type="predicted"/>
<protein>
    <submittedName>
        <fullName evidence="1">Uncharacterized protein</fullName>
    </submittedName>
</protein>
<evidence type="ECO:0000313" key="1">
    <source>
        <dbReference type="EMBL" id="KAG9350454.1"/>
    </source>
</evidence>
<dbReference type="Proteomes" id="UP000824540">
    <property type="component" value="Unassembled WGS sequence"/>
</dbReference>
<dbReference type="AlphaFoldDB" id="A0A8T2PD23"/>
<keyword evidence="2" id="KW-1185">Reference proteome</keyword>
<comment type="caution">
    <text evidence="1">The sequence shown here is derived from an EMBL/GenBank/DDBJ whole genome shotgun (WGS) entry which is preliminary data.</text>
</comment>